<protein>
    <recommendedName>
        <fullName evidence="3">DDE Tnp4 domain-containing protein</fullName>
    </recommendedName>
</protein>
<comment type="cofactor">
    <cofactor evidence="1">
        <name>a divalent metal cation</name>
        <dbReference type="ChEBI" id="CHEBI:60240"/>
    </cofactor>
</comment>
<feature type="domain" description="DDE Tnp4" evidence="3">
    <location>
        <begin position="107"/>
        <end position="246"/>
    </location>
</feature>
<keyword evidence="2" id="KW-0479">Metal-binding</keyword>
<sequence>METQLSELMYEPSGEFKKFIRMSLEYFEYLLDKISPSISKKKNTLKCGNRFLPEHGLQSLYDSWHQETATRASISYSNVQHSTSERTKALKRTFLDVWDLLTEIMFYNVLLIPDLIRNFAFADIRSRGRNSDGGVFRDSLLWQGMCSDSLNLPVPRRLSGSNRNMPYVFSGDGAFAMSTHMKPFPGNHGSGTPKRIFNQRVSKCHVVVENTFGVLSTKFRVFGKPFALKKVILPARCILDWVHLTCTTTINCFYNLMNGVKSSKKMASFEIYLKYRVDQL</sequence>
<dbReference type="InterPro" id="IPR027806">
    <property type="entry name" value="HARBI1_dom"/>
</dbReference>
<evidence type="ECO:0000259" key="3">
    <source>
        <dbReference type="Pfam" id="PF13359"/>
    </source>
</evidence>
<evidence type="ECO:0000256" key="1">
    <source>
        <dbReference type="ARBA" id="ARBA00001968"/>
    </source>
</evidence>
<accession>A0ABQ9GUQ2</accession>
<reference evidence="4 5" key="1">
    <citation type="submission" date="2023-02" db="EMBL/GenBank/DDBJ databases">
        <title>LHISI_Scaffold_Assembly.</title>
        <authorList>
            <person name="Stuart O.P."/>
            <person name="Cleave R."/>
            <person name="Magrath M.J.L."/>
            <person name="Mikheyev A.S."/>
        </authorList>
    </citation>
    <scope>NUCLEOTIDE SEQUENCE [LARGE SCALE GENOMIC DNA]</scope>
    <source>
        <strain evidence="4">Daus_M_001</strain>
        <tissue evidence="4">Leg muscle</tissue>
    </source>
</reference>
<comment type="caution">
    <text evidence="4">The sequence shown here is derived from an EMBL/GenBank/DDBJ whole genome shotgun (WGS) entry which is preliminary data.</text>
</comment>
<evidence type="ECO:0000256" key="2">
    <source>
        <dbReference type="ARBA" id="ARBA00022723"/>
    </source>
</evidence>
<name>A0ABQ9GUQ2_9NEOP</name>
<organism evidence="4 5">
    <name type="scientific">Dryococelus australis</name>
    <dbReference type="NCBI Taxonomy" id="614101"/>
    <lineage>
        <taxon>Eukaryota</taxon>
        <taxon>Metazoa</taxon>
        <taxon>Ecdysozoa</taxon>
        <taxon>Arthropoda</taxon>
        <taxon>Hexapoda</taxon>
        <taxon>Insecta</taxon>
        <taxon>Pterygota</taxon>
        <taxon>Neoptera</taxon>
        <taxon>Polyneoptera</taxon>
        <taxon>Phasmatodea</taxon>
        <taxon>Verophasmatodea</taxon>
        <taxon>Anareolatae</taxon>
        <taxon>Phasmatidae</taxon>
        <taxon>Eurycanthinae</taxon>
        <taxon>Dryococelus</taxon>
    </lineage>
</organism>
<evidence type="ECO:0000313" key="4">
    <source>
        <dbReference type="EMBL" id="KAJ8875762.1"/>
    </source>
</evidence>
<evidence type="ECO:0000313" key="5">
    <source>
        <dbReference type="Proteomes" id="UP001159363"/>
    </source>
</evidence>
<dbReference type="Proteomes" id="UP001159363">
    <property type="component" value="Chromosome 8"/>
</dbReference>
<proteinExistence type="predicted"/>
<gene>
    <name evidence="4" type="ORF">PR048_023661</name>
</gene>
<keyword evidence="5" id="KW-1185">Reference proteome</keyword>
<dbReference type="EMBL" id="JARBHB010000009">
    <property type="protein sequence ID" value="KAJ8875762.1"/>
    <property type="molecule type" value="Genomic_DNA"/>
</dbReference>
<dbReference type="Pfam" id="PF13359">
    <property type="entry name" value="DDE_Tnp_4"/>
    <property type="match status" value="1"/>
</dbReference>